<evidence type="ECO:0000313" key="8">
    <source>
        <dbReference type="EMBL" id="APW59263.1"/>
    </source>
</evidence>
<evidence type="ECO:0000256" key="3">
    <source>
        <dbReference type="ARBA" id="ARBA00022989"/>
    </source>
</evidence>
<dbReference type="PANTHER" id="PTHR20855">
    <property type="entry name" value="ADIPOR/PROGESTIN RECEPTOR-RELATED"/>
    <property type="match status" value="1"/>
</dbReference>
<feature type="binding site" evidence="5">
    <location>
        <position position="210"/>
    </location>
    <ligand>
        <name>Zn(2+)</name>
        <dbReference type="ChEBI" id="CHEBI:29105"/>
    </ligand>
</feature>
<accession>A0A1U7CK50</accession>
<feature type="transmembrane region" description="Helical" evidence="7">
    <location>
        <begin position="56"/>
        <end position="75"/>
    </location>
</feature>
<evidence type="ECO:0000256" key="7">
    <source>
        <dbReference type="SAM" id="Phobius"/>
    </source>
</evidence>
<keyword evidence="4 7" id="KW-0472">Membrane</keyword>
<dbReference type="GO" id="GO:0016020">
    <property type="term" value="C:membrane"/>
    <property type="evidence" value="ECO:0007669"/>
    <property type="project" value="UniProtKB-SubCell"/>
</dbReference>
<reference evidence="9" key="1">
    <citation type="submission" date="2016-12" db="EMBL/GenBank/DDBJ databases">
        <title>Comparative genomics of four Isosphaeraceae planctomycetes: a common pool of plasmids and glycoside hydrolase genes.</title>
        <authorList>
            <person name="Ivanova A."/>
        </authorList>
    </citation>
    <scope>NUCLEOTIDE SEQUENCE [LARGE SCALE GENOMIC DNA]</scope>
    <source>
        <strain evidence="9">PX4</strain>
    </source>
</reference>
<keyword evidence="2 7" id="KW-0812">Transmembrane</keyword>
<keyword evidence="5" id="KW-0862">Zinc</keyword>
<evidence type="ECO:0000256" key="4">
    <source>
        <dbReference type="ARBA" id="ARBA00023136"/>
    </source>
</evidence>
<dbReference type="InterPro" id="IPR004254">
    <property type="entry name" value="AdipoR/HlyIII-related"/>
</dbReference>
<dbReference type="GO" id="GO:0046872">
    <property type="term" value="F:metal ion binding"/>
    <property type="evidence" value="ECO:0007669"/>
    <property type="project" value="UniProtKB-KW"/>
</dbReference>
<keyword evidence="9" id="KW-1185">Reference proteome</keyword>
<keyword evidence="5" id="KW-0479">Metal-binding</keyword>
<feature type="region of interest" description="Disordered" evidence="6">
    <location>
        <begin position="236"/>
        <end position="257"/>
    </location>
</feature>
<feature type="transmembrane region" description="Helical" evidence="7">
    <location>
        <begin position="208"/>
        <end position="229"/>
    </location>
</feature>
<dbReference type="RefSeq" id="WP_076343468.1">
    <property type="nucleotide sequence ID" value="NZ_CP019082.1"/>
</dbReference>
<evidence type="ECO:0000256" key="1">
    <source>
        <dbReference type="ARBA" id="ARBA00004141"/>
    </source>
</evidence>
<dbReference type="PANTHER" id="PTHR20855:SF3">
    <property type="entry name" value="LD03007P"/>
    <property type="match status" value="1"/>
</dbReference>
<feature type="transmembrane region" description="Helical" evidence="7">
    <location>
        <begin position="120"/>
        <end position="138"/>
    </location>
</feature>
<feature type="transmembrane region" description="Helical" evidence="7">
    <location>
        <begin position="12"/>
        <end position="30"/>
    </location>
</feature>
<name>A0A1U7CK50_9BACT</name>
<evidence type="ECO:0000313" key="9">
    <source>
        <dbReference type="Proteomes" id="UP000186309"/>
    </source>
</evidence>
<feature type="binding site" evidence="5">
    <location>
        <position position="206"/>
    </location>
    <ligand>
        <name>Zn(2+)</name>
        <dbReference type="ChEBI" id="CHEBI:29105"/>
    </ligand>
</feature>
<protein>
    <recommendedName>
        <fullName evidence="10">Hemolysin-III related</fullName>
    </recommendedName>
</protein>
<dbReference type="EMBL" id="CP019082">
    <property type="protein sequence ID" value="APW59263.1"/>
    <property type="molecule type" value="Genomic_DNA"/>
</dbReference>
<dbReference type="Proteomes" id="UP000186309">
    <property type="component" value="Chromosome"/>
</dbReference>
<feature type="transmembrane region" description="Helical" evidence="7">
    <location>
        <begin position="144"/>
        <end position="163"/>
    </location>
</feature>
<feature type="binding site" evidence="5">
    <location>
        <position position="77"/>
    </location>
    <ligand>
        <name>Zn(2+)</name>
        <dbReference type="ChEBI" id="CHEBI:29105"/>
    </ligand>
</feature>
<dbReference type="Pfam" id="PF03006">
    <property type="entry name" value="HlyIII"/>
    <property type="match status" value="1"/>
</dbReference>
<evidence type="ECO:0000256" key="2">
    <source>
        <dbReference type="ARBA" id="ARBA00022692"/>
    </source>
</evidence>
<dbReference type="OrthoDB" id="9813689at2"/>
<feature type="transmembrane region" description="Helical" evidence="7">
    <location>
        <begin position="95"/>
        <end position="113"/>
    </location>
</feature>
<dbReference type="AlphaFoldDB" id="A0A1U7CK50"/>
<dbReference type="KEGG" id="pbor:BSF38_00679"/>
<gene>
    <name evidence="8" type="ORF">BSF38_00679</name>
</gene>
<dbReference type="STRING" id="1387353.BSF38_00679"/>
<proteinExistence type="predicted"/>
<evidence type="ECO:0008006" key="10">
    <source>
        <dbReference type="Google" id="ProtNLM"/>
    </source>
</evidence>
<evidence type="ECO:0000256" key="5">
    <source>
        <dbReference type="PIRSR" id="PIRSR604254-1"/>
    </source>
</evidence>
<comment type="subcellular location">
    <subcellularLocation>
        <location evidence="1">Membrane</location>
        <topology evidence="1">Multi-pass membrane protein</topology>
    </subcellularLocation>
</comment>
<evidence type="ECO:0000256" key="6">
    <source>
        <dbReference type="SAM" id="MobiDB-lite"/>
    </source>
</evidence>
<feature type="transmembrane region" description="Helical" evidence="7">
    <location>
        <begin position="175"/>
        <end position="193"/>
    </location>
</feature>
<sequence length="280" mass="30284">MSLFDLREPISAWSHGAGMIAALPVVWLLLRRGRDALRSAATADESCDRDFHQGKLVCLAVFGACLVFCYGASMLYHAAKLQGEPLGRLQRLDHVGIFLMIAGTFTPAAWALMRPLWMRGGLVLVWGLALTCAARVWIGGPFPPWLATSVYLGLGWGMIVGYYDIQRGRGHRMLLTLPLGGALYSVGAVVNLAHRPDLFPGVFGSHELFHMFVLAGTAAHLHFMFHVVLPAGPPVRSATETETEQGTEPIRGRFATPNFSRPQGVGMNAASGAVYVDNGS</sequence>
<organism evidence="8 9">
    <name type="scientific">Paludisphaera borealis</name>
    <dbReference type="NCBI Taxonomy" id="1387353"/>
    <lineage>
        <taxon>Bacteria</taxon>
        <taxon>Pseudomonadati</taxon>
        <taxon>Planctomycetota</taxon>
        <taxon>Planctomycetia</taxon>
        <taxon>Isosphaerales</taxon>
        <taxon>Isosphaeraceae</taxon>
        <taxon>Paludisphaera</taxon>
    </lineage>
</organism>
<keyword evidence="3 7" id="KW-1133">Transmembrane helix</keyword>